<evidence type="ECO:0000256" key="6">
    <source>
        <dbReference type="ARBA" id="ARBA00022801"/>
    </source>
</evidence>
<feature type="modified residue" description="Phosphotyrosine; by PKDCC" evidence="15">
    <location>
        <position position="302"/>
    </location>
</feature>
<feature type="binding site" evidence="14">
    <location>
        <position position="114"/>
    </location>
    <ligand>
        <name>Ca(2+)</name>
        <dbReference type="ChEBI" id="CHEBI:29108"/>
        <label>3</label>
    </ligand>
</feature>
<feature type="repeat" description="Hemopexin" evidence="16">
    <location>
        <begin position="314"/>
        <end position="366"/>
    </location>
</feature>
<keyword evidence="18" id="KW-0472">Membrane</keyword>
<dbReference type="InterPro" id="IPR033739">
    <property type="entry name" value="M10A_MMP"/>
</dbReference>
<dbReference type="AlphaFoldDB" id="A0A7M7NFC0"/>
<keyword evidence="6" id="KW-0378">Hydrolase</keyword>
<evidence type="ECO:0000256" key="4">
    <source>
        <dbReference type="ARBA" id="ARBA00022729"/>
    </source>
</evidence>
<dbReference type="PRINTS" id="PR00138">
    <property type="entry name" value="MATRIXIN"/>
</dbReference>
<evidence type="ECO:0000256" key="13">
    <source>
        <dbReference type="PIRSR" id="PIRSR001191-2"/>
    </source>
</evidence>
<evidence type="ECO:0000256" key="18">
    <source>
        <dbReference type="SAM" id="Phobius"/>
    </source>
</evidence>
<dbReference type="Gene3D" id="2.110.10.10">
    <property type="entry name" value="Hemopexin-like domain"/>
    <property type="match status" value="2"/>
</dbReference>
<dbReference type="GO" id="GO:0006508">
    <property type="term" value="P:proteolysis"/>
    <property type="evidence" value="ECO:0007669"/>
    <property type="project" value="UniProtKB-KW"/>
</dbReference>
<feature type="repeat" description="Hemopexin" evidence="16">
    <location>
        <begin position="214"/>
        <end position="266"/>
    </location>
</feature>
<evidence type="ECO:0000256" key="11">
    <source>
        <dbReference type="ARBA" id="ARBA00023157"/>
    </source>
</evidence>
<keyword evidence="9" id="KW-0482">Metalloprotease</keyword>
<accession>A0A7M7NFC0</accession>
<proteinExistence type="inferred from homology"/>
<dbReference type="PROSITE" id="PS00024">
    <property type="entry name" value="HEMOPEXIN"/>
    <property type="match status" value="1"/>
</dbReference>
<feature type="binding site" evidence="14">
    <location>
        <position position="141"/>
    </location>
    <ligand>
        <name>Ca(2+)</name>
        <dbReference type="ChEBI" id="CHEBI:29108"/>
        <label>1</label>
    </ligand>
</feature>
<feature type="binding site" evidence="14">
    <location>
        <position position="318"/>
    </location>
    <ligand>
        <name>Ca(2+)</name>
        <dbReference type="ChEBI" id="CHEBI:29108"/>
        <label>4</label>
    </ligand>
</feature>
<sequence>MMNTPRCGLPDVDPENPETDPDSDADSPEGLEVKRKKRYVLANSRWEKTDLTWRIDGSRPTPDLEADHVKRIMKNALQFWDDASALTFREQTGSDADIQISFGVGEHGDTYNFDGPGGTLAHAFYPTSPPVSIAGDAHFDDSETFSDGSAEGTNLLQVAIHEFGHSLGLQHSDVNDAIMYPYYRGYIPDITLDRDDIAGIQALYGENTDDPEQPSTVDCSTVAITWATSTQDGRQYLCNDTHCYRMSDNVVDDGYPKLIQEEFPGLPDDPDASFYYETTGKTYIFKGSEVWRLANQTIDSGYPMSISSEFPDLPSDLSAAFVWHINKKIYFVKDTMYYRVSAPGTGLDIDTENPYPRLFSDWWRGLPNTIDAAFQWSDSRTYMFAGSQYYLLHPWLSKVSDSLPPYPRDTAVWWFDCDPDDGISDNGFNGAMSVVTPSIMVAICVFVLNALLFLN</sequence>
<keyword evidence="7 13" id="KW-0862">Zinc</keyword>
<evidence type="ECO:0000313" key="20">
    <source>
        <dbReference type="EnsemblMetazoa" id="XP_030835726"/>
    </source>
</evidence>
<dbReference type="PANTHER" id="PTHR10201">
    <property type="entry name" value="MATRIX METALLOPROTEINASE"/>
    <property type="match status" value="1"/>
</dbReference>
<evidence type="ECO:0000259" key="19">
    <source>
        <dbReference type="SMART" id="SM00235"/>
    </source>
</evidence>
<evidence type="ECO:0000256" key="7">
    <source>
        <dbReference type="ARBA" id="ARBA00022833"/>
    </source>
</evidence>
<keyword evidence="10" id="KW-0865">Zymogen</keyword>
<dbReference type="GO" id="GO:0005615">
    <property type="term" value="C:extracellular space"/>
    <property type="evidence" value="ECO:0000318"/>
    <property type="project" value="GO_Central"/>
</dbReference>
<feature type="binding site" evidence="14">
    <location>
        <position position="122"/>
    </location>
    <ligand>
        <name>Zn(2+)</name>
        <dbReference type="ChEBI" id="CHEBI:29105"/>
        <label>1</label>
    </ligand>
</feature>
<dbReference type="Pfam" id="PF00413">
    <property type="entry name" value="Peptidase_M10"/>
    <property type="match status" value="1"/>
</dbReference>
<feature type="binding site" evidence="13">
    <location>
        <position position="161"/>
    </location>
    <ligand>
        <name>Zn(2+)</name>
        <dbReference type="ChEBI" id="CHEBI:29105"/>
        <label>2</label>
        <note>catalytic</note>
    </ligand>
</feature>
<feature type="binding site" evidence="14">
    <location>
        <position position="115"/>
    </location>
    <ligand>
        <name>Ca(2+)</name>
        <dbReference type="ChEBI" id="CHEBI:29108"/>
        <label>3</label>
    </ligand>
</feature>
<evidence type="ECO:0000256" key="17">
    <source>
        <dbReference type="SAM" id="MobiDB-lite"/>
    </source>
</evidence>
<dbReference type="InterPro" id="IPR018486">
    <property type="entry name" value="Hemopexin_CS"/>
</dbReference>
<feature type="domain" description="Peptidase metallopeptidase" evidence="19">
    <location>
        <begin position="42"/>
        <end position="206"/>
    </location>
</feature>
<dbReference type="InterPro" id="IPR024079">
    <property type="entry name" value="MetalloPept_cat_dom_sf"/>
</dbReference>
<feature type="repeat" description="Hemopexin" evidence="16">
    <location>
        <begin position="267"/>
        <end position="313"/>
    </location>
</feature>
<dbReference type="CDD" id="cd00094">
    <property type="entry name" value="HX"/>
    <property type="match status" value="1"/>
</dbReference>
<evidence type="ECO:0000256" key="2">
    <source>
        <dbReference type="ARBA" id="ARBA00022670"/>
    </source>
</evidence>
<dbReference type="InterPro" id="IPR036375">
    <property type="entry name" value="Hemopexin-like_dom_sf"/>
</dbReference>
<dbReference type="GO" id="GO:0004222">
    <property type="term" value="F:metalloendopeptidase activity"/>
    <property type="evidence" value="ECO:0000318"/>
    <property type="project" value="GO_Central"/>
</dbReference>
<dbReference type="InterPro" id="IPR021158">
    <property type="entry name" value="Pept_M10A_Zn_BS"/>
</dbReference>
<evidence type="ECO:0000256" key="12">
    <source>
        <dbReference type="PIRSR" id="PIRSR001191-1"/>
    </source>
</evidence>
<dbReference type="PANTHER" id="PTHR10201:SF294">
    <property type="entry name" value="MATRIX METALLOPROTEINASE 16"/>
    <property type="match status" value="1"/>
</dbReference>
<dbReference type="KEGG" id="spu:752715"/>
<feature type="binding site" evidence="13">
    <location>
        <position position="165"/>
    </location>
    <ligand>
        <name>Zn(2+)</name>
        <dbReference type="ChEBI" id="CHEBI:29105"/>
        <label>2</label>
        <note>catalytic</note>
    </ligand>
</feature>
<feature type="binding site" evidence="14">
    <location>
        <position position="371"/>
    </location>
    <ligand>
        <name>Ca(2+)</name>
        <dbReference type="ChEBI" id="CHEBI:29108"/>
        <label>4</label>
    </ligand>
</feature>
<evidence type="ECO:0000256" key="1">
    <source>
        <dbReference type="ARBA" id="ARBA00010370"/>
    </source>
</evidence>
<dbReference type="GO" id="GO:0008270">
    <property type="term" value="F:zinc ion binding"/>
    <property type="evidence" value="ECO:0007669"/>
    <property type="project" value="InterPro"/>
</dbReference>
<dbReference type="InterPro" id="IPR000585">
    <property type="entry name" value="Hemopexin-like_dom"/>
</dbReference>
<dbReference type="CDD" id="cd04278">
    <property type="entry name" value="ZnMc_MMP"/>
    <property type="match status" value="1"/>
</dbReference>
<dbReference type="PROSITE" id="PS51642">
    <property type="entry name" value="HEMOPEXIN_2"/>
    <property type="match status" value="4"/>
</dbReference>
<comment type="cofactor">
    <cofactor evidence="14">
        <name>Zn(2+)</name>
        <dbReference type="ChEBI" id="CHEBI:29105"/>
    </cofactor>
    <text evidence="14">Binds 2 Zn(2+) ions per subunit.</text>
</comment>
<dbReference type="PROSITE" id="PS00546">
    <property type="entry name" value="CYSTEINE_SWITCH"/>
    <property type="match status" value="1"/>
</dbReference>
<feature type="region of interest" description="Disordered" evidence="17">
    <location>
        <begin position="1"/>
        <end position="34"/>
    </location>
</feature>
<dbReference type="SMART" id="SM00235">
    <property type="entry name" value="ZnMc"/>
    <property type="match status" value="1"/>
</dbReference>
<evidence type="ECO:0000256" key="5">
    <source>
        <dbReference type="ARBA" id="ARBA00022737"/>
    </source>
</evidence>
<keyword evidence="3 13" id="KW-0479">Metal-binding</keyword>
<evidence type="ECO:0000256" key="8">
    <source>
        <dbReference type="ARBA" id="ARBA00022837"/>
    </source>
</evidence>
<comment type="cofactor">
    <cofactor evidence="14">
        <name>Ca(2+)</name>
        <dbReference type="ChEBI" id="CHEBI:29108"/>
    </cofactor>
    <text evidence="14">Can bind about 5 Ca(2+) ions per subunit.</text>
</comment>
<dbReference type="SUPFAM" id="SSF50923">
    <property type="entry name" value="Hemopexin-like domain"/>
    <property type="match status" value="1"/>
</dbReference>
<evidence type="ECO:0000313" key="21">
    <source>
        <dbReference type="Proteomes" id="UP000007110"/>
    </source>
</evidence>
<feature type="binding site" evidence="14">
    <location>
        <position position="143"/>
    </location>
    <ligand>
        <name>Ca(2+)</name>
        <dbReference type="ChEBI" id="CHEBI:29108"/>
        <label>1</label>
    </ligand>
</feature>
<dbReference type="Proteomes" id="UP000007110">
    <property type="component" value="Unassembled WGS sequence"/>
</dbReference>
<dbReference type="InParanoid" id="A0A7M7NFC0"/>
<feature type="transmembrane region" description="Helical" evidence="18">
    <location>
        <begin position="434"/>
        <end position="454"/>
    </location>
</feature>
<dbReference type="OrthoDB" id="406838at2759"/>
<feature type="binding site" evidence="14">
    <location>
        <position position="179"/>
    </location>
    <ligand>
        <name>Zn(2+)</name>
        <dbReference type="ChEBI" id="CHEBI:29105"/>
        <label>2</label>
        <note>catalytic</note>
    </ligand>
</feature>
<dbReference type="Gene3D" id="3.40.390.10">
    <property type="entry name" value="Collagenase (Catalytic Domain)"/>
    <property type="match status" value="1"/>
</dbReference>
<reference evidence="20" key="2">
    <citation type="submission" date="2021-01" db="UniProtKB">
        <authorList>
            <consortium name="EnsemblMetazoa"/>
        </authorList>
    </citation>
    <scope>IDENTIFICATION</scope>
</reference>
<evidence type="ECO:0000256" key="16">
    <source>
        <dbReference type="PROSITE-ProRule" id="PRU01011"/>
    </source>
</evidence>
<keyword evidence="18" id="KW-1133">Transmembrane helix</keyword>
<dbReference type="SUPFAM" id="SSF55486">
    <property type="entry name" value="Metalloproteases ('zincins'), catalytic domain"/>
    <property type="match status" value="1"/>
</dbReference>
<feature type="binding site" evidence="14">
    <location>
        <position position="271"/>
    </location>
    <ligand>
        <name>Ca(2+)</name>
        <dbReference type="ChEBI" id="CHEBI:29108"/>
        <label>4</label>
    </ligand>
</feature>
<evidence type="ECO:0000256" key="3">
    <source>
        <dbReference type="ARBA" id="ARBA00022723"/>
    </source>
</evidence>
<keyword evidence="8 14" id="KW-0106">Calcium</keyword>
<dbReference type="GO" id="GO:0030574">
    <property type="term" value="P:collagen catabolic process"/>
    <property type="evidence" value="ECO:0000318"/>
    <property type="project" value="GO_Central"/>
</dbReference>
<feature type="binding site" evidence="14">
    <location>
        <position position="97"/>
    </location>
    <ligand>
        <name>Ca(2+)</name>
        <dbReference type="ChEBI" id="CHEBI:29108"/>
        <label>2</label>
    </ligand>
</feature>
<evidence type="ECO:0000256" key="15">
    <source>
        <dbReference type="PIRSR" id="PIRSR621190-4"/>
    </source>
</evidence>
<feature type="binding site" evidence="14">
    <location>
        <position position="63"/>
    </location>
    <ligand>
        <name>Ca(2+)</name>
        <dbReference type="ChEBI" id="CHEBI:29108"/>
        <label>1</label>
    </ligand>
</feature>
<feature type="binding site" evidence="14">
    <location>
        <position position="109"/>
    </location>
    <ligand>
        <name>Zn(2+)</name>
        <dbReference type="ChEBI" id="CHEBI:29105"/>
        <label>1</label>
    </ligand>
</feature>
<dbReference type="Pfam" id="PF00045">
    <property type="entry name" value="Hemopexin"/>
    <property type="match status" value="4"/>
</dbReference>
<name>A0A7M7NFC0_STRPU</name>
<dbReference type="GO" id="GO:0030198">
    <property type="term" value="P:extracellular matrix organization"/>
    <property type="evidence" value="ECO:0000318"/>
    <property type="project" value="GO_Central"/>
</dbReference>
<feature type="active site" evidence="12">
    <location>
        <position position="162"/>
    </location>
</feature>
<feature type="binding site" evidence="13">
    <location>
        <position position="171"/>
    </location>
    <ligand>
        <name>Zn(2+)</name>
        <dbReference type="ChEBI" id="CHEBI:29105"/>
        <label>2</label>
        <note>catalytic</note>
    </ligand>
</feature>
<dbReference type="InterPro" id="IPR021190">
    <property type="entry name" value="Pept_M10A"/>
</dbReference>
<feature type="binding site" evidence="14">
    <location>
        <position position="136"/>
    </location>
    <ligand>
        <name>Ca(2+)</name>
        <dbReference type="ChEBI" id="CHEBI:29108"/>
        <label>2</label>
    </ligand>
</feature>
<dbReference type="SMART" id="SM00120">
    <property type="entry name" value="HX"/>
    <property type="match status" value="4"/>
</dbReference>
<reference evidence="21" key="1">
    <citation type="submission" date="2015-02" db="EMBL/GenBank/DDBJ databases">
        <title>Genome sequencing for Strongylocentrotus purpuratus.</title>
        <authorList>
            <person name="Murali S."/>
            <person name="Liu Y."/>
            <person name="Vee V."/>
            <person name="English A."/>
            <person name="Wang M."/>
            <person name="Skinner E."/>
            <person name="Han Y."/>
            <person name="Muzny D.M."/>
            <person name="Worley K.C."/>
            <person name="Gibbs R.A."/>
        </authorList>
    </citation>
    <scope>NUCLEOTIDE SEQUENCE</scope>
</reference>
<dbReference type="InterPro" id="IPR006026">
    <property type="entry name" value="Peptidase_Metallo"/>
</dbReference>
<keyword evidence="4" id="KW-0732">Signal</keyword>
<dbReference type="OMA" id="MHLHQDD"/>
<dbReference type="GO" id="GO:0031012">
    <property type="term" value="C:extracellular matrix"/>
    <property type="evidence" value="ECO:0007669"/>
    <property type="project" value="InterPro"/>
</dbReference>
<dbReference type="RefSeq" id="XP_030835726.1">
    <property type="nucleotide sequence ID" value="XM_030979866.1"/>
</dbReference>
<keyword evidence="5" id="KW-0677">Repeat</keyword>
<evidence type="ECO:0000256" key="10">
    <source>
        <dbReference type="ARBA" id="ARBA00023145"/>
    </source>
</evidence>
<protein>
    <recommendedName>
        <fullName evidence="19">Peptidase metallopeptidase domain-containing protein</fullName>
    </recommendedName>
</protein>
<dbReference type="FunFam" id="2.110.10.10:FF:000026">
    <property type="entry name" value="Uncharacterized protein"/>
    <property type="match status" value="1"/>
</dbReference>
<evidence type="ECO:0000256" key="14">
    <source>
        <dbReference type="PIRSR" id="PIRSR621190-2"/>
    </source>
</evidence>
<dbReference type="InterPro" id="IPR018487">
    <property type="entry name" value="Hemopexin-like_repeat"/>
</dbReference>
<organism evidence="20 21">
    <name type="scientific">Strongylocentrotus purpuratus</name>
    <name type="common">Purple sea urchin</name>
    <dbReference type="NCBI Taxonomy" id="7668"/>
    <lineage>
        <taxon>Eukaryota</taxon>
        <taxon>Metazoa</taxon>
        <taxon>Echinodermata</taxon>
        <taxon>Eleutherozoa</taxon>
        <taxon>Echinozoa</taxon>
        <taxon>Echinoidea</taxon>
        <taxon>Euechinoidea</taxon>
        <taxon>Echinacea</taxon>
        <taxon>Camarodonta</taxon>
        <taxon>Echinidea</taxon>
        <taxon>Strongylocentrotidae</taxon>
        <taxon>Strongylocentrotus</taxon>
    </lineage>
</organism>
<keyword evidence="2" id="KW-0645">Protease</keyword>
<comment type="similarity">
    <text evidence="1">Belongs to the peptidase M10A family.</text>
</comment>
<feature type="compositionally biased region" description="Acidic residues" evidence="17">
    <location>
        <begin position="12"/>
        <end position="29"/>
    </location>
</feature>
<dbReference type="EnsemblMetazoa" id="XM_030979866">
    <property type="protein sequence ID" value="XP_030835726"/>
    <property type="gene ID" value="LOC752715"/>
</dbReference>
<feature type="binding site" evidence="14">
    <location>
        <position position="143"/>
    </location>
    <ligand>
        <name>Ca(2+)</name>
        <dbReference type="ChEBI" id="CHEBI:29108"/>
        <label>3</label>
    </ligand>
</feature>
<feature type="binding site" evidence="14">
    <location>
        <position position="107"/>
    </location>
    <ligand>
        <name>Zn(2+)</name>
        <dbReference type="ChEBI" id="CHEBI:29105"/>
        <label>1</label>
    </ligand>
</feature>
<dbReference type="PIRSF" id="PIRSF001191">
    <property type="entry name" value="Peptidase_M10A_matrix"/>
    <property type="match status" value="1"/>
</dbReference>
<dbReference type="InterPro" id="IPR001818">
    <property type="entry name" value="Pept_M10_metallopeptidase"/>
</dbReference>
<keyword evidence="21" id="KW-1185">Reference proteome</keyword>
<feature type="binding site" evidence="14">
    <location>
        <position position="138"/>
    </location>
    <ligand>
        <name>Zn(2+)</name>
        <dbReference type="ChEBI" id="CHEBI:29105"/>
        <label>1</label>
    </ligand>
</feature>
<feature type="repeat" description="Hemopexin" evidence="16">
    <location>
        <begin position="367"/>
        <end position="417"/>
    </location>
</feature>
<dbReference type="GeneID" id="752715"/>
<evidence type="ECO:0000256" key="9">
    <source>
        <dbReference type="ARBA" id="ARBA00023049"/>
    </source>
</evidence>
<feature type="binding site" evidence="14">
    <location>
        <position position="140"/>
    </location>
    <ligand>
        <name>Ca(2+)</name>
        <dbReference type="ChEBI" id="CHEBI:29108"/>
        <label>3</label>
    </ligand>
</feature>
<keyword evidence="11" id="KW-1015">Disulfide bond</keyword>
<keyword evidence="18" id="KW-0812">Transmembrane</keyword>
<feature type="binding site" evidence="14">
    <location>
        <position position="320"/>
    </location>
    <ligand>
        <name>Ca(2+)</name>
        <dbReference type="ChEBI" id="CHEBI:29108"/>
        <label>5</label>
    </ligand>
</feature>